<reference evidence="3 4" key="1">
    <citation type="journal article" date="2009" name="Appl. Environ. Microbiol.">
        <title>Three genomes from the phylum Acidobacteria provide insight into the lifestyles of these microorganisms in soils.</title>
        <authorList>
            <person name="Ward N.L."/>
            <person name="Challacombe J.F."/>
            <person name="Janssen P.H."/>
            <person name="Henrissat B."/>
            <person name="Coutinho P.M."/>
            <person name="Wu M."/>
            <person name="Xie G."/>
            <person name="Haft D.H."/>
            <person name="Sait M."/>
            <person name="Badger J."/>
            <person name="Barabote R.D."/>
            <person name="Bradley B."/>
            <person name="Brettin T.S."/>
            <person name="Brinkac L.M."/>
            <person name="Bruce D."/>
            <person name="Creasy T."/>
            <person name="Daugherty S.C."/>
            <person name="Davidsen T.M."/>
            <person name="DeBoy R.T."/>
            <person name="Detter J.C."/>
            <person name="Dodson R.J."/>
            <person name="Durkin A.S."/>
            <person name="Ganapathy A."/>
            <person name="Gwinn-Giglio M."/>
            <person name="Han C.S."/>
            <person name="Khouri H."/>
            <person name="Kiss H."/>
            <person name="Kothari S.P."/>
            <person name="Madupu R."/>
            <person name="Nelson K.E."/>
            <person name="Nelson W.C."/>
            <person name="Paulsen I."/>
            <person name="Penn K."/>
            <person name="Ren Q."/>
            <person name="Rosovitz M.J."/>
            <person name="Selengut J.D."/>
            <person name="Shrivastava S."/>
            <person name="Sullivan S.A."/>
            <person name="Tapia R."/>
            <person name="Thompson L.S."/>
            <person name="Watkins K.L."/>
            <person name="Yang Q."/>
            <person name="Yu C."/>
            <person name="Zafar N."/>
            <person name="Zhou L."/>
            <person name="Kuske C.R."/>
        </authorList>
    </citation>
    <scope>NUCLEOTIDE SEQUENCE [LARGE SCALE GENOMIC DNA]</scope>
    <source>
        <strain evidence="3 4">Ellin345</strain>
    </source>
</reference>
<evidence type="ECO:0000313" key="4">
    <source>
        <dbReference type="Proteomes" id="UP000002432"/>
    </source>
</evidence>
<organism evidence="3 4">
    <name type="scientific">Koribacter versatilis (strain Ellin345)</name>
    <dbReference type="NCBI Taxonomy" id="204669"/>
    <lineage>
        <taxon>Bacteria</taxon>
        <taxon>Pseudomonadati</taxon>
        <taxon>Acidobacteriota</taxon>
        <taxon>Terriglobia</taxon>
        <taxon>Terriglobales</taxon>
        <taxon>Candidatus Korobacteraceae</taxon>
        <taxon>Candidatus Korobacter</taxon>
    </lineage>
</organism>
<feature type="chain" id="PRO_5004191461" description="DUF4097 domain-containing protein" evidence="1">
    <location>
        <begin position="23"/>
        <end position="262"/>
    </location>
</feature>
<evidence type="ECO:0000313" key="3">
    <source>
        <dbReference type="EMBL" id="ABF43591.1"/>
    </source>
</evidence>
<dbReference type="KEGG" id="aba:Acid345_4591"/>
<dbReference type="eggNOG" id="COG3595">
    <property type="taxonomic scope" value="Bacteria"/>
</dbReference>
<dbReference type="HOGENOM" id="CLU_986707_0_0_0"/>
<feature type="signal peptide" evidence="1">
    <location>
        <begin position="1"/>
        <end position="22"/>
    </location>
</feature>
<dbReference type="Pfam" id="PF13349">
    <property type="entry name" value="DUF4097"/>
    <property type="match status" value="1"/>
</dbReference>
<dbReference type="EnsemblBacteria" id="ABF43591">
    <property type="protein sequence ID" value="ABF43591"/>
    <property type="gene ID" value="Acid345_4591"/>
</dbReference>
<dbReference type="Proteomes" id="UP000002432">
    <property type="component" value="Chromosome"/>
</dbReference>
<dbReference type="STRING" id="204669.Acid345_4591"/>
<keyword evidence="1" id="KW-0732">Signal</keyword>
<dbReference type="Gene3D" id="2.160.20.120">
    <property type="match status" value="1"/>
</dbReference>
<keyword evidence="4" id="KW-1185">Reference proteome</keyword>
<dbReference type="EMBL" id="CP000360">
    <property type="protein sequence ID" value="ABF43591.1"/>
    <property type="molecule type" value="Genomic_DNA"/>
</dbReference>
<dbReference type="RefSeq" id="WP_011525388.1">
    <property type="nucleotide sequence ID" value="NC_008009.1"/>
</dbReference>
<protein>
    <recommendedName>
        <fullName evidence="2">DUF4097 domain-containing protein</fullName>
    </recommendedName>
</protein>
<accession>Q1IHQ9</accession>
<dbReference type="InterPro" id="IPR025164">
    <property type="entry name" value="Toastrack_DUF4097"/>
</dbReference>
<name>Q1IHQ9_KORVE</name>
<dbReference type="AlphaFoldDB" id="Q1IHQ9"/>
<proteinExistence type="predicted"/>
<feature type="domain" description="DUF4097" evidence="2">
    <location>
        <begin position="47"/>
        <end position="259"/>
    </location>
</feature>
<evidence type="ECO:0000256" key="1">
    <source>
        <dbReference type="SAM" id="SignalP"/>
    </source>
</evidence>
<sequence length="262" mass="28940">MNRRSVLFLIALIVTSVSTLRADDWRHTWNIGDKPEFEFHSNDAGIDITAMPGKTMDAYVETKGYRINDDDVRITQRQEGDRVMLEVHVAPHHFMIGAYMLKVNVTLPENTLLRVNTSDGHIRVNGIKAESRLQSGDGSVEVSRFDGALWAHTGDGHIKADGRFDQLDLSTGDGHIDLDIDSGSKLTNSWEIHTHDGSVHARIPSELKADLDVDTGDGRIDSDIPVTIQGSLSRSRLRGTMNGGGPLFRVHTGDGSIHLSRR</sequence>
<evidence type="ECO:0000259" key="2">
    <source>
        <dbReference type="Pfam" id="PF13349"/>
    </source>
</evidence>
<gene>
    <name evidence="3" type="ordered locus">Acid345_4591</name>
</gene>